<dbReference type="InterPro" id="IPR003593">
    <property type="entry name" value="AAA+_ATPase"/>
</dbReference>
<dbReference type="PANTHER" id="PTHR45772">
    <property type="entry name" value="CONSERVED COMPONENT OF ABC TRANSPORTER FOR NATURAL AMINO ACIDS-RELATED"/>
    <property type="match status" value="1"/>
</dbReference>
<evidence type="ECO:0000256" key="1">
    <source>
        <dbReference type="ARBA" id="ARBA00005417"/>
    </source>
</evidence>
<dbReference type="PROSITE" id="PS50893">
    <property type="entry name" value="ABC_TRANSPORTER_2"/>
    <property type="match status" value="1"/>
</dbReference>
<dbReference type="GO" id="GO:0005886">
    <property type="term" value="C:plasma membrane"/>
    <property type="evidence" value="ECO:0007669"/>
    <property type="project" value="TreeGrafter"/>
</dbReference>
<dbReference type="CDD" id="cd03219">
    <property type="entry name" value="ABC_Mj1267_LivG_branched"/>
    <property type="match status" value="1"/>
</dbReference>
<dbReference type="Gene3D" id="3.40.50.300">
    <property type="entry name" value="P-loop containing nucleotide triphosphate hydrolases"/>
    <property type="match status" value="1"/>
</dbReference>
<organism evidence="9 10">
    <name type="scientific">Archaeoglobus fulgidus DSM 8774</name>
    <dbReference type="NCBI Taxonomy" id="1344584"/>
    <lineage>
        <taxon>Archaea</taxon>
        <taxon>Methanobacteriati</taxon>
        <taxon>Methanobacteriota</taxon>
        <taxon>Archaeoglobi</taxon>
        <taxon>Archaeoglobales</taxon>
        <taxon>Archaeoglobaceae</taxon>
        <taxon>Archaeoglobus</taxon>
    </lineage>
</organism>
<dbReference type="GO" id="GO:0005524">
    <property type="term" value="F:ATP binding"/>
    <property type="evidence" value="ECO:0007669"/>
    <property type="project" value="UniProtKB-KW"/>
</dbReference>
<dbReference type="PANTHER" id="PTHR45772:SF9">
    <property type="entry name" value="CONSERVED COMPONENT OF ABC TRANSPORTER FOR NATURAL AMINO ACIDS"/>
    <property type="match status" value="1"/>
</dbReference>
<reference evidence="9 10" key="1">
    <citation type="submission" date="2013-07" db="EMBL/GenBank/DDBJ databases">
        <title>Genome of Archaeoglobus fulgidus.</title>
        <authorList>
            <person name="Fiebig A."/>
            <person name="Birkeland N.-K."/>
        </authorList>
    </citation>
    <scope>NUCLEOTIDE SEQUENCE [LARGE SCALE GENOMIC DNA]</scope>
    <source>
        <strain evidence="9 10">DSM 8774</strain>
    </source>
</reference>
<proteinExistence type="inferred from homology"/>
<gene>
    <name evidence="9" type="ORF">AFULGI_00009090</name>
</gene>
<dbReference type="AlphaFoldDB" id="A0A075WCJ4"/>
<name>A0A075WCJ4_ARCFL</name>
<dbReference type="EMBL" id="CP006577">
    <property type="protein sequence ID" value="AIG97701.1"/>
    <property type="molecule type" value="Genomic_DNA"/>
</dbReference>
<dbReference type="RefSeq" id="WP_010878326.1">
    <property type="nucleotide sequence ID" value="NZ_CP006577.1"/>
</dbReference>
<dbReference type="InterPro" id="IPR027417">
    <property type="entry name" value="P-loop_NTPase"/>
</dbReference>
<dbReference type="InterPro" id="IPR032823">
    <property type="entry name" value="BCA_ABC_TP_C"/>
</dbReference>
<evidence type="ECO:0000256" key="3">
    <source>
        <dbReference type="ARBA" id="ARBA00022741"/>
    </source>
</evidence>
<evidence type="ECO:0000256" key="2">
    <source>
        <dbReference type="ARBA" id="ARBA00022448"/>
    </source>
</evidence>
<keyword evidence="3" id="KW-0547">Nucleotide-binding</keyword>
<keyword evidence="4" id="KW-0067">ATP-binding</keyword>
<accession>A0A075WCJ4</accession>
<protein>
    <recommendedName>
        <fullName evidence="7">Probable branched-chain amino acid transport ATP-binding protein LivG</fullName>
    </recommendedName>
</protein>
<keyword evidence="2" id="KW-0813">Transport</keyword>
<evidence type="ECO:0000259" key="8">
    <source>
        <dbReference type="PROSITE" id="PS50893"/>
    </source>
</evidence>
<dbReference type="FunFam" id="3.40.50.300:FF:000421">
    <property type="entry name" value="Branched-chain amino acid ABC transporter ATP-binding protein"/>
    <property type="match status" value="1"/>
</dbReference>
<sequence>MLKVEGVGIRFGGLIALNNVTFEIRKGEVLGIIGPNGAGKTTLFNVISGLYKPDEGVIIFEGKNITTMPPHKIVRLGISRTFQTVSLYFNLPAIGNLLITLTAWYRSGVLSALREENGDETFKEAMELLNFVGLDEKAFTPVKNLPQEAQRRLSIAIALATKPKLLLLDEPTAGLNLEETDRILEIIRTLKERGVTVAIIEHKMRFIMGVSDRIVVLDSGEIIAEGSPKEIVENERVIKAYLGESYVV</sequence>
<dbReference type="SMART" id="SM00382">
    <property type="entry name" value="AAA"/>
    <property type="match status" value="1"/>
</dbReference>
<evidence type="ECO:0000256" key="7">
    <source>
        <dbReference type="ARBA" id="ARBA00072811"/>
    </source>
</evidence>
<dbReference type="HOGENOM" id="CLU_000604_1_2_2"/>
<feature type="domain" description="ABC transporter" evidence="8">
    <location>
        <begin position="2"/>
        <end position="244"/>
    </location>
</feature>
<evidence type="ECO:0000313" key="9">
    <source>
        <dbReference type="EMBL" id="AIG97701.1"/>
    </source>
</evidence>
<dbReference type="InterPro" id="IPR003439">
    <property type="entry name" value="ABC_transporter-like_ATP-bd"/>
</dbReference>
<dbReference type="KEGG" id="afg:AFULGI_00009090"/>
<comment type="function">
    <text evidence="6">Probable component of a branched-chain amino-acid transport system.</text>
</comment>
<dbReference type="GO" id="GO:0016887">
    <property type="term" value="F:ATP hydrolysis activity"/>
    <property type="evidence" value="ECO:0007669"/>
    <property type="project" value="InterPro"/>
</dbReference>
<dbReference type="Pfam" id="PF12399">
    <property type="entry name" value="BCA_ABC_TP_C"/>
    <property type="match status" value="1"/>
</dbReference>
<evidence type="ECO:0000256" key="6">
    <source>
        <dbReference type="ARBA" id="ARBA00056071"/>
    </source>
</evidence>
<evidence type="ECO:0000313" key="10">
    <source>
        <dbReference type="Proteomes" id="UP000028501"/>
    </source>
</evidence>
<dbReference type="GO" id="GO:0006865">
    <property type="term" value="P:amino acid transport"/>
    <property type="evidence" value="ECO:0007669"/>
    <property type="project" value="UniProtKB-KW"/>
</dbReference>
<dbReference type="SUPFAM" id="SSF52540">
    <property type="entry name" value="P-loop containing nucleoside triphosphate hydrolases"/>
    <property type="match status" value="1"/>
</dbReference>
<evidence type="ECO:0000256" key="5">
    <source>
        <dbReference type="ARBA" id="ARBA00022970"/>
    </source>
</evidence>
<dbReference type="InterPro" id="IPR051120">
    <property type="entry name" value="ABC_AA/LPS_Transport"/>
</dbReference>
<evidence type="ECO:0000256" key="4">
    <source>
        <dbReference type="ARBA" id="ARBA00022840"/>
    </source>
</evidence>
<dbReference type="Proteomes" id="UP000028501">
    <property type="component" value="Chromosome"/>
</dbReference>
<dbReference type="Pfam" id="PF00005">
    <property type="entry name" value="ABC_tran"/>
    <property type="match status" value="1"/>
</dbReference>
<dbReference type="GeneID" id="24794424"/>
<comment type="similarity">
    <text evidence="1">Belongs to the ABC transporter superfamily.</text>
</comment>
<keyword evidence="5" id="KW-0029">Amino-acid transport</keyword>